<dbReference type="EC" id="3.1.3.3" evidence="3"/>
<dbReference type="EMBL" id="JAOXXL010000026">
    <property type="protein sequence ID" value="MCY7008690.1"/>
    <property type="molecule type" value="Genomic_DNA"/>
</dbReference>
<dbReference type="Gene3D" id="1.20.1440.320">
    <property type="match status" value="1"/>
</dbReference>
<protein>
    <recommendedName>
        <fullName evidence="3">phosphoserine phosphatase</fullName>
        <ecNumber evidence="3">3.1.3.3</ecNumber>
    </recommendedName>
</protein>
<name>A0ABT4DJB9_FUSSI</name>
<evidence type="ECO:0000256" key="1">
    <source>
        <dbReference type="ARBA" id="ARBA00001946"/>
    </source>
</evidence>
<dbReference type="Gene3D" id="3.40.50.1000">
    <property type="entry name" value="HAD superfamily/HAD-like"/>
    <property type="match status" value="1"/>
</dbReference>
<gene>
    <name evidence="11" type="ORF">OCK72_08560</name>
</gene>
<dbReference type="InterPro" id="IPR023214">
    <property type="entry name" value="HAD_sf"/>
</dbReference>
<evidence type="ECO:0000256" key="10">
    <source>
        <dbReference type="ARBA" id="ARBA00048523"/>
    </source>
</evidence>
<keyword evidence="5" id="KW-0479">Metal-binding</keyword>
<dbReference type="InterPro" id="IPR050582">
    <property type="entry name" value="HAD-like_SerB"/>
</dbReference>
<dbReference type="RefSeq" id="WP_265152508.1">
    <property type="nucleotide sequence ID" value="NZ_JAOXXL010000026.1"/>
</dbReference>
<proteinExistence type="predicted"/>
<dbReference type="Proteomes" id="UP001062738">
    <property type="component" value="Unassembled WGS sequence"/>
</dbReference>
<comment type="catalytic activity">
    <reaction evidence="9">
        <text>O-phospho-L-serine + H2O = L-serine + phosphate</text>
        <dbReference type="Rhea" id="RHEA:21208"/>
        <dbReference type="ChEBI" id="CHEBI:15377"/>
        <dbReference type="ChEBI" id="CHEBI:33384"/>
        <dbReference type="ChEBI" id="CHEBI:43474"/>
        <dbReference type="ChEBI" id="CHEBI:57524"/>
        <dbReference type="EC" id="3.1.3.3"/>
    </reaction>
</comment>
<evidence type="ECO:0000313" key="12">
    <source>
        <dbReference type="Proteomes" id="UP001062738"/>
    </source>
</evidence>
<evidence type="ECO:0000313" key="11">
    <source>
        <dbReference type="EMBL" id="MCY7008690.1"/>
    </source>
</evidence>
<evidence type="ECO:0000256" key="7">
    <source>
        <dbReference type="ARBA" id="ARBA00022842"/>
    </source>
</evidence>
<evidence type="ECO:0000256" key="3">
    <source>
        <dbReference type="ARBA" id="ARBA00012640"/>
    </source>
</evidence>
<dbReference type="InterPro" id="IPR036412">
    <property type="entry name" value="HAD-like_sf"/>
</dbReference>
<dbReference type="SUPFAM" id="SSF56784">
    <property type="entry name" value="HAD-like"/>
    <property type="match status" value="1"/>
</dbReference>
<accession>A0ABT4DJB9</accession>
<reference evidence="11" key="1">
    <citation type="submission" date="2022-09" db="EMBL/GenBank/DDBJ databases">
        <authorList>
            <person name="Zoaiter M."/>
        </authorList>
    </citation>
    <scope>NUCLEOTIDE SEQUENCE</scope>
    <source>
        <strain evidence="11">DSM 19848</strain>
    </source>
</reference>
<keyword evidence="6" id="KW-0378">Hydrolase</keyword>
<keyword evidence="4" id="KW-0028">Amino-acid biosynthesis</keyword>
<evidence type="ECO:0000256" key="6">
    <source>
        <dbReference type="ARBA" id="ARBA00022801"/>
    </source>
</evidence>
<comment type="cofactor">
    <cofactor evidence="1">
        <name>Mg(2+)</name>
        <dbReference type="ChEBI" id="CHEBI:18420"/>
    </cofactor>
</comment>
<evidence type="ECO:0000256" key="2">
    <source>
        <dbReference type="ARBA" id="ARBA00005135"/>
    </source>
</evidence>
<evidence type="ECO:0000256" key="5">
    <source>
        <dbReference type="ARBA" id="ARBA00022723"/>
    </source>
</evidence>
<evidence type="ECO:0000256" key="4">
    <source>
        <dbReference type="ARBA" id="ARBA00022605"/>
    </source>
</evidence>
<keyword evidence="8" id="KW-0718">Serine biosynthesis</keyword>
<evidence type="ECO:0000256" key="8">
    <source>
        <dbReference type="ARBA" id="ARBA00023299"/>
    </source>
</evidence>
<dbReference type="PANTHER" id="PTHR43344">
    <property type="entry name" value="PHOSPHOSERINE PHOSPHATASE"/>
    <property type="match status" value="1"/>
</dbReference>
<organism evidence="11 12">
    <name type="scientific">Fusobacterium simiae</name>
    <dbReference type="NCBI Taxonomy" id="855"/>
    <lineage>
        <taxon>Bacteria</taxon>
        <taxon>Fusobacteriati</taxon>
        <taxon>Fusobacteriota</taxon>
        <taxon>Fusobacteriia</taxon>
        <taxon>Fusobacteriales</taxon>
        <taxon>Fusobacteriaceae</taxon>
        <taxon>Fusobacterium</taxon>
    </lineage>
</organism>
<keyword evidence="12" id="KW-1185">Reference proteome</keyword>
<dbReference type="PANTHER" id="PTHR43344:SF2">
    <property type="entry name" value="PHOSPHOSERINE PHOSPHATASE"/>
    <property type="match status" value="1"/>
</dbReference>
<sequence>MSIENSCVRLDEGRWNPKNREVLEKLIKEYRNTNNYAVFDWDNTSIQGDTQLNLFIYQIENLKYKLSPEKFNEVIRKNVPTNDFKERFKNLDGEILNVTKLANDIYKDYVYLYENYIFDKKLSLKEIRNTEKEIRNTEEFKDFRAKMHYLHNALPSNFSAELACLWEFYLLSGMTKDEVKSLAKQSNDAKLGEALENIIVESSNKLTGEAGRVRTGYENGLRIRPEMANLYHELKRNDIDVYIVSASMQELIEVFATDKSYGYNLNKEDIYAMKVKTTADNILIDDYNYEIPFTQKEGKSETIDRFIRPKYNGRGPILVAGDAVGDESMLTKYKDTKVLLIMKREGKLDNLVSDKRALIQYRNLQTGLLDPK</sequence>
<comment type="pathway">
    <text evidence="2">Amino-acid biosynthesis; L-serine biosynthesis; L-serine from 3-phospho-D-glycerate: step 3/3.</text>
</comment>
<comment type="catalytic activity">
    <reaction evidence="10">
        <text>O-phospho-D-serine + H2O = D-serine + phosphate</text>
        <dbReference type="Rhea" id="RHEA:24873"/>
        <dbReference type="ChEBI" id="CHEBI:15377"/>
        <dbReference type="ChEBI" id="CHEBI:35247"/>
        <dbReference type="ChEBI" id="CHEBI:43474"/>
        <dbReference type="ChEBI" id="CHEBI:58680"/>
        <dbReference type="EC" id="3.1.3.3"/>
    </reaction>
</comment>
<comment type="caution">
    <text evidence="11">The sequence shown here is derived from an EMBL/GenBank/DDBJ whole genome shotgun (WGS) entry which is preliminary data.</text>
</comment>
<evidence type="ECO:0000256" key="9">
    <source>
        <dbReference type="ARBA" id="ARBA00048138"/>
    </source>
</evidence>
<keyword evidence="7" id="KW-0460">Magnesium</keyword>